<accession>A0A0D0E2C6</accession>
<feature type="compositionally biased region" description="Polar residues" evidence="2">
    <location>
        <begin position="481"/>
        <end position="490"/>
    </location>
</feature>
<feature type="compositionally biased region" description="Basic and acidic residues" evidence="2">
    <location>
        <begin position="266"/>
        <end position="278"/>
    </location>
</feature>
<evidence type="ECO:0000256" key="1">
    <source>
        <dbReference type="PROSITE-ProRule" id="PRU00094"/>
    </source>
</evidence>
<sequence length="490" mass="54489">MIAASRTGLGHPLFSIFNSSDFQRPYLAIRSGVLSNPATGSPMDNRHDRSAGEGKLTGGSLNCSEDRHGSQQTEPRYLSPREPSTATSDHRILDNDARSLETALLPNLRLPDPFDQRGFSTSFAIDKSEHPHNNPSLGLPLTSHLSSQAPTRATLHMPHRVDSMPLPSSHRRDYGDYYDHSYRRPSPPPIATLTHSPSLSVSSLDRSSVSSPAPRRSPPDRSGDHSAYSDTYYSQEPMGRQSRPYPHDPVRDSGRASHGYSYSSRPHPEHRYSHDSHPYHVAPAYNSPPLTHSSVTSRESGSLSYPLPGQNHYTIGFTDDAATKLSDRVRRRCFNCCTTDTSTWRRSNLSPGKVLCNKCGLFERTHGRSRPDQFPHRRGPLATTMTRPRTPPQSTQLPPISTHVAPLAPYHYSHPSIAPLTSIPDSRKPQHPNQLPEIQSWIDVPSARTAVYPSSSDRGHDHLLPLRQRSPPRLQHHVDMRSSSVHEAVA</sequence>
<organism evidence="4 5">
    <name type="scientific">Paxillus rubicundulus Ve08.2h10</name>
    <dbReference type="NCBI Taxonomy" id="930991"/>
    <lineage>
        <taxon>Eukaryota</taxon>
        <taxon>Fungi</taxon>
        <taxon>Dikarya</taxon>
        <taxon>Basidiomycota</taxon>
        <taxon>Agaricomycotina</taxon>
        <taxon>Agaricomycetes</taxon>
        <taxon>Agaricomycetidae</taxon>
        <taxon>Boletales</taxon>
        <taxon>Paxilineae</taxon>
        <taxon>Paxillaceae</taxon>
        <taxon>Paxillus</taxon>
    </lineage>
</organism>
<dbReference type="GO" id="GO:0008270">
    <property type="term" value="F:zinc ion binding"/>
    <property type="evidence" value="ECO:0007669"/>
    <property type="project" value="UniProtKB-KW"/>
</dbReference>
<feature type="region of interest" description="Disordered" evidence="2">
    <location>
        <begin position="35"/>
        <end position="90"/>
    </location>
</feature>
<dbReference type="InterPro" id="IPR013088">
    <property type="entry name" value="Znf_NHR/GATA"/>
</dbReference>
<evidence type="ECO:0000313" key="4">
    <source>
        <dbReference type="EMBL" id="KIK98146.1"/>
    </source>
</evidence>
<feature type="compositionally biased region" description="Polar residues" evidence="2">
    <location>
        <begin position="383"/>
        <end position="398"/>
    </location>
</feature>
<keyword evidence="5" id="KW-1185">Reference proteome</keyword>
<reference evidence="4 5" key="1">
    <citation type="submission" date="2014-04" db="EMBL/GenBank/DDBJ databases">
        <authorList>
            <consortium name="DOE Joint Genome Institute"/>
            <person name="Kuo A."/>
            <person name="Kohler A."/>
            <person name="Jargeat P."/>
            <person name="Nagy L.G."/>
            <person name="Floudas D."/>
            <person name="Copeland A."/>
            <person name="Barry K.W."/>
            <person name="Cichocki N."/>
            <person name="Veneault-Fourrey C."/>
            <person name="LaButti K."/>
            <person name="Lindquist E.A."/>
            <person name="Lipzen A."/>
            <person name="Lundell T."/>
            <person name="Morin E."/>
            <person name="Murat C."/>
            <person name="Sun H."/>
            <person name="Tunlid A."/>
            <person name="Henrissat B."/>
            <person name="Grigoriev I.V."/>
            <person name="Hibbett D.S."/>
            <person name="Martin F."/>
            <person name="Nordberg H.P."/>
            <person name="Cantor M.N."/>
            <person name="Hua S.X."/>
        </authorList>
    </citation>
    <scope>NUCLEOTIDE SEQUENCE [LARGE SCALE GENOMIC DNA]</scope>
    <source>
        <strain evidence="4 5">Ve08.2h10</strain>
    </source>
</reference>
<dbReference type="HOGENOM" id="CLU_046447_0_0_1"/>
<dbReference type="Pfam" id="PF00320">
    <property type="entry name" value="GATA"/>
    <property type="match status" value="1"/>
</dbReference>
<keyword evidence="1" id="KW-0479">Metal-binding</keyword>
<evidence type="ECO:0000313" key="5">
    <source>
        <dbReference type="Proteomes" id="UP000054538"/>
    </source>
</evidence>
<dbReference type="CDD" id="cd00202">
    <property type="entry name" value="ZnF_GATA"/>
    <property type="match status" value="1"/>
</dbReference>
<feature type="region of interest" description="Disordered" evidence="2">
    <location>
        <begin position="125"/>
        <end position="305"/>
    </location>
</feature>
<feature type="region of interest" description="Disordered" evidence="2">
    <location>
        <begin position="450"/>
        <end position="490"/>
    </location>
</feature>
<feature type="region of interest" description="Disordered" evidence="2">
    <location>
        <begin position="367"/>
        <end position="398"/>
    </location>
</feature>
<dbReference type="GO" id="GO:0006355">
    <property type="term" value="P:regulation of DNA-templated transcription"/>
    <property type="evidence" value="ECO:0007669"/>
    <property type="project" value="InterPro"/>
</dbReference>
<keyword evidence="1" id="KW-0863">Zinc-finger</keyword>
<dbReference type="Proteomes" id="UP000054538">
    <property type="component" value="Unassembled WGS sequence"/>
</dbReference>
<dbReference type="PROSITE" id="PS50114">
    <property type="entry name" value="GATA_ZN_FINGER_2"/>
    <property type="match status" value="1"/>
</dbReference>
<dbReference type="SUPFAM" id="SSF57716">
    <property type="entry name" value="Glucocorticoid receptor-like (DNA-binding domain)"/>
    <property type="match status" value="1"/>
</dbReference>
<dbReference type="FunCoup" id="A0A0D0E2C6">
    <property type="interactions" value="9"/>
</dbReference>
<protein>
    <recommendedName>
        <fullName evidence="3">GATA-type domain-containing protein</fullName>
    </recommendedName>
</protein>
<dbReference type="GO" id="GO:0043565">
    <property type="term" value="F:sequence-specific DNA binding"/>
    <property type="evidence" value="ECO:0007669"/>
    <property type="project" value="InterPro"/>
</dbReference>
<gene>
    <name evidence="4" type="ORF">PAXRUDRAFT_9762</name>
</gene>
<dbReference type="EMBL" id="KN824905">
    <property type="protein sequence ID" value="KIK98146.1"/>
    <property type="molecule type" value="Genomic_DNA"/>
</dbReference>
<evidence type="ECO:0000259" key="3">
    <source>
        <dbReference type="PROSITE" id="PS50114"/>
    </source>
</evidence>
<proteinExistence type="predicted"/>
<dbReference type="STRING" id="930991.A0A0D0E2C6"/>
<feature type="compositionally biased region" description="Basic and acidic residues" evidence="2">
    <location>
        <begin position="245"/>
        <end position="255"/>
    </location>
</feature>
<name>A0A0D0E2C6_9AGAM</name>
<feature type="domain" description="GATA-type" evidence="3">
    <location>
        <begin position="327"/>
        <end position="387"/>
    </location>
</feature>
<feature type="compositionally biased region" description="Polar residues" evidence="2">
    <location>
        <begin position="288"/>
        <end position="303"/>
    </location>
</feature>
<dbReference type="AlphaFoldDB" id="A0A0D0E2C6"/>
<feature type="compositionally biased region" description="Low complexity" evidence="2">
    <location>
        <begin position="196"/>
        <end position="214"/>
    </location>
</feature>
<dbReference type="Gene3D" id="3.30.50.10">
    <property type="entry name" value="Erythroid Transcription Factor GATA-1, subunit A"/>
    <property type="match status" value="1"/>
</dbReference>
<feature type="compositionally biased region" description="Basic and acidic residues" evidence="2">
    <location>
        <begin position="170"/>
        <end position="182"/>
    </location>
</feature>
<evidence type="ECO:0000256" key="2">
    <source>
        <dbReference type="SAM" id="MobiDB-lite"/>
    </source>
</evidence>
<dbReference type="OrthoDB" id="515401at2759"/>
<keyword evidence="1" id="KW-0862">Zinc</keyword>
<dbReference type="InterPro" id="IPR000679">
    <property type="entry name" value="Znf_GATA"/>
</dbReference>
<dbReference type="SMART" id="SM00401">
    <property type="entry name" value="ZnF_GATA"/>
    <property type="match status" value="1"/>
</dbReference>
<reference evidence="5" key="2">
    <citation type="submission" date="2015-01" db="EMBL/GenBank/DDBJ databases">
        <title>Evolutionary Origins and Diversification of the Mycorrhizal Mutualists.</title>
        <authorList>
            <consortium name="DOE Joint Genome Institute"/>
            <consortium name="Mycorrhizal Genomics Consortium"/>
            <person name="Kohler A."/>
            <person name="Kuo A."/>
            <person name="Nagy L.G."/>
            <person name="Floudas D."/>
            <person name="Copeland A."/>
            <person name="Barry K.W."/>
            <person name="Cichocki N."/>
            <person name="Veneault-Fourrey C."/>
            <person name="LaButti K."/>
            <person name="Lindquist E.A."/>
            <person name="Lipzen A."/>
            <person name="Lundell T."/>
            <person name="Morin E."/>
            <person name="Murat C."/>
            <person name="Riley R."/>
            <person name="Ohm R."/>
            <person name="Sun H."/>
            <person name="Tunlid A."/>
            <person name="Henrissat B."/>
            <person name="Grigoriev I.V."/>
            <person name="Hibbett D.S."/>
            <person name="Martin F."/>
        </authorList>
    </citation>
    <scope>NUCLEOTIDE SEQUENCE [LARGE SCALE GENOMIC DNA]</scope>
    <source>
        <strain evidence="5">Ve08.2h10</strain>
    </source>
</reference>
<dbReference type="InParanoid" id="A0A0D0E2C6"/>